<organism evidence="9 10">
    <name type="scientific">Halocaridina rubra</name>
    <name type="common">Hawaiian red shrimp</name>
    <dbReference type="NCBI Taxonomy" id="373956"/>
    <lineage>
        <taxon>Eukaryota</taxon>
        <taxon>Metazoa</taxon>
        <taxon>Ecdysozoa</taxon>
        <taxon>Arthropoda</taxon>
        <taxon>Crustacea</taxon>
        <taxon>Multicrustacea</taxon>
        <taxon>Malacostraca</taxon>
        <taxon>Eumalacostraca</taxon>
        <taxon>Eucarida</taxon>
        <taxon>Decapoda</taxon>
        <taxon>Pleocyemata</taxon>
        <taxon>Caridea</taxon>
        <taxon>Atyoidea</taxon>
        <taxon>Atyidae</taxon>
        <taxon>Halocaridina</taxon>
    </lineage>
</organism>
<dbReference type="PANTHER" id="PTHR13074:SF9">
    <property type="entry name" value="MEDIATOR OF RNA POLYMERASE II TRANSCRIPTION SUBUNIT 8"/>
    <property type="match status" value="1"/>
</dbReference>
<keyword evidence="4 8" id="KW-0805">Transcription regulation</keyword>
<gene>
    <name evidence="8 9" type="primary">MED8</name>
    <name evidence="9" type="ORF">SK128_004416</name>
</gene>
<evidence type="ECO:0000256" key="6">
    <source>
        <dbReference type="ARBA" id="ARBA00023163"/>
    </source>
</evidence>
<evidence type="ECO:0000256" key="1">
    <source>
        <dbReference type="ARBA" id="ARBA00004123"/>
    </source>
</evidence>
<comment type="subunit">
    <text evidence="3 8">Component of the Mediator complex.</text>
</comment>
<protein>
    <recommendedName>
        <fullName evidence="8">Mediator of RNA polymerase II transcription subunit 8</fullName>
    </recommendedName>
    <alternativeName>
        <fullName evidence="8">Mediator complex subunit 8</fullName>
    </alternativeName>
</protein>
<evidence type="ECO:0000313" key="9">
    <source>
        <dbReference type="EMBL" id="KAK7065311.1"/>
    </source>
</evidence>
<evidence type="ECO:0000256" key="5">
    <source>
        <dbReference type="ARBA" id="ARBA00023159"/>
    </source>
</evidence>
<dbReference type="GO" id="GO:0003712">
    <property type="term" value="F:transcription coregulator activity"/>
    <property type="evidence" value="ECO:0007669"/>
    <property type="project" value="InterPro"/>
</dbReference>
<evidence type="ECO:0000256" key="7">
    <source>
        <dbReference type="ARBA" id="ARBA00023242"/>
    </source>
</evidence>
<proteinExistence type="inferred from homology"/>
<keyword evidence="5 8" id="KW-0010">Activator</keyword>
<dbReference type="GO" id="GO:0070847">
    <property type="term" value="C:core mediator complex"/>
    <property type="evidence" value="ECO:0007669"/>
    <property type="project" value="TreeGrafter"/>
</dbReference>
<evidence type="ECO:0000256" key="4">
    <source>
        <dbReference type="ARBA" id="ARBA00023015"/>
    </source>
</evidence>
<dbReference type="Pfam" id="PF10232">
    <property type="entry name" value="Med8"/>
    <property type="match status" value="1"/>
</dbReference>
<keyword evidence="7 8" id="KW-0539">Nucleus</keyword>
<comment type="similarity">
    <text evidence="2 8">Belongs to the Mediator complex subunit 8 family.</text>
</comment>
<dbReference type="GO" id="GO:0006357">
    <property type="term" value="P:regulation of transcription by RNA polymerase II"/>
    <property type="evidence" value="ECO:0007669"/>
    <property type="project" value="InterPro"/>
</dbReference>
<dbReference type="PANTHER" id="PTHR13074">
    <property type="entry name" value="MEDIATOR OF RNA POLYMERASE II TRANSCRIPTION SUBUNIT 8"/>
    <property type="match status" value="1"/>
</dbReference>
<dbReference type="Proteomes" id="UP001381693">
    <property type="component" value="Unassembled WGS sequence"/>
</dbReference>
<comment type="subcellular location">
    <subcellularLocation>
        <location evidence="1 8">Nucleus</location>
    </subcellularLocation>
</comment>
<evidence type="ECO:0000313" key="10">
    <source>
        <dbReference type="Proteomes" id="UP001381693"/>
    </source>
</evidence>
<keyword evidence="6 8" id="KW-0804">Transcription</keyword>
<evidence type="ECO:0000256" key="2">
    <source>
        <dbReference type="ARBA" id="ARBA00005716"/>
    </source>
</evidence>
<dbReference type="GO" id="GO:0016592">
    <property type="term" value="C:mediator complex"/>
    <property type="evidence" value="ECO:0007669"/>
    <property type="project" value="InterPro"/>
</dbReference>
<dbReference type="InterPro" id="IPR019364">
    <property type="entry name" value="Mediatior_Med8_fun/met"/>
</dbReference>
<evidence type="ECO:0000256" key="8">
    <source>
        <dbReference type="RuleBase" id="RU364144"/>
    </source>
</evidence>
<sequence length="241" mass="26936">MQREEKVLDTALEAILQRVVDIKGSLQELLVKIEHEGDNADWPSYLNNLSVISAQIYTLLKLLKNDKTPILRNYLTLPLQLNADTDEKLLMSTEGRVPSFSHDFVPNLLRTKPEPDVEQRHLTLETKMAQMNSDTATKQINVHNKVVKHVLDLLNTAREEWETETASRTSQPQTCSINETQVLIAAMGTGKGIKNIPGRAPMPRPSPTMPQQPSPQITTSKAVSAVKTNIKAATAMHPYVR</sequence>
<accession>A0AAN8WFW3</accession>
<comment type="caution">
    <text evidence="9">The sequence shown here is derived from an EMBL/GenBank/DDBJ whole genome shotgun (WGS) entry which is preliminary data.</text>
</comment>
<dbReference type="AlphaFoldDB" id="A0AAN8WFW3"/>
<dbReference type="Gene3D" id="1.20.58.1710">
    <property type="match status" value="1"/>
</dbReference>
<reference evidence="9 10" key="1">
    <citation type="submission" date="2023-11" db="EMBL/GenBank/DDBJ databases">
        <title>Halocaridina rubra genome assembly.</title>
        <authorList>
            <person name="Smith C."/>
        </authorList>
    </citation>
    <scope>NUCLEOTIDE SEQUENCE [LARGE SCALE GENOMIC DNA]</scope>
    <source>
        <strain evidence="9">EP-1</strain>
        <tissue evidence="9">Whole</tissue>
    </source>
</reference>
<name>A0AAN8WFW3_HALRR</name>
<comment type="function">
    <text evidence="8">Component of the Mediator complex, a coactivator involved in the regulated transcription of nearly all RNA polymerase II-dependent genes. Mediator functions as a bridge to convey information from gene-specific regulatory proteins to the basal RNA polymerase II transcription machinery. Mediator is recruited to promoters by direct interactions with regulatory proteins and serves as a scaffold for the assembly of a functional preinitiation complex with RNA polymerase II and the general transcription factors.</text>
</comment>
<dbReference type="GO" id="GO:0000978">
    <property type="term" value="F:RNA polymerase II cis-regulatory region sequence-specific DNA binding"/>
    <property type="evidence" value="ECO:0007669"/>
    <property type="project" value="TreeGrafter"/>
</dbReference>
<evidence type="ECO:0000256" key="3">
    <source>
        <dbReference type="ARBA" id="ARBA00011837"/>
    </source>
</evidence>
<dbReference type="EMBL" id="JAXCGZ010020818">
    <property type="protein sequence ID" value="KAK7065311.1"/>
    <property type="molecule type" value="Genomic_DNA"/>
</dbReference>
<keyword evidence="10" id="KW-1185">Reference proteome</keyword>